<dbReference type="EMBL" id="BGPR01018975">
    <property type="protein sequence ID" value="GBN80640.1"/>
    <property type="molecule type" value="Genomic_DNA"/>
</dbReference>
<dbReference type="AlphaFoldDB" id="A0A4Y2S0A8"/>
<keyword evidence="2" id="KW-1185">Reference proteome</keyword>
<accession>A0A4Y2S0A8</accession>
<proteinExistence type="predicted"/>
<comment type="caution">
    <text evidence="1">The sequence shown here is derived from an EMBL/GenBank/DDBJ whole genome shotgun (WGS) entry which is preliminary data.</text>
</comment>
<gene>
    <name evidence="1" type="ORF">AVEN_21365_1</name>
</gene>
<name>A0A4Y2S0A8_ARAVE</name>
<reference evidence="1 2" key="1">
    <citation type="journal article" date="2019" name="Sci. Rep.">
        <title>Orb-weaving spider Araneus ventricosus genome elucidates the spidroin gene catalogue.</title>
        <authorList>
            <person name="Kono N."/>
            <person name="Nakamura H."/>
            <person name="Ohtoshi R."/>
            <person name="Moran D.A.P."/>
            <person name="Shinohara A."/>
            <person name="Yoshida Y."/>
            <person name="Fujiwara M."/>
            <person name="Mori M."/>
            <person name="Tomita M."/>
            <person name="Arakawa K."/>
        </authorList>
    </citation>
    <scope>NUCLEOTIDE SEQUENCE [LARGE SCALE GENOMIC DNA]</scope>
</reference>
<evidence type="ECO:0000313" key="1">
    <source>
        <dbReference type="EMBL" id="GBN80640.1"/>
    </source>
</evidence>
<organism evidence="1 2">
    <name type="scientific">Araneus ventricosus</name>
    <name type="common">Orbweaver spider</name>
    <name type="synonym">Epeira ventricosa</name>
    <dbReference type="NCBI Taxonomy" id="182803"/>
    <lineage>
        <taxon>Eukaryota</taxon>
        <taxon>Metazoa</taxon>
        <taxon>Ecdysozoa</taxon>
        <taxon>Arthropoda</taxon>
        <taxon>Chelicerata</taxon>
        <taxon>Arachnida</taxon>
        <taxon>Araneae</taxon>
        <taxon>Araneomorphae</taxon>
        <taxon>Entelegynae</taxon>
        <taxon>Araneoidea</taxon>
        <taxon>Araneidae</taxon>
        <taxon>Araneus</taxon>
    </lineage>
</organism>
<evidence type="ECO:0000313" key="2">
    <source>
        <dbReference type="Proteomes" id="UP000499080"/>
    </source>
</evidence>
<dbReference type="Proteomes" id="UP000499080">
    <property type="component" value="Unassembled WGS sequence"/>
</dbReference>
<sequence length="118" mass="13651">MDFFEIDWAITPAAEKRVQIAIPKNYFHIVSIVQKCCHRQKAIVEKGDRHVGVASSSLTPEMLRLFLNNIRSQIEINHSFSNVERKENFDIYRGSKLQLLWLLNTDKEAIFATSITSE</sequence>
<protein>
    <submittedName>
        <fullName evidence="1">Uncharacterized protein</fullName>
    </submittedName>
</protein>